<protein>
    <recommendedName>
        <fullName evidence="3">DUF3820 family protein</fullName>
    </recommendedName>
</protein>
<dbReference type="Pfam" id="PF12843">
    <property type="entry name" value="QSregVF_b"/>
    <property type="match status" value="1"/>
</dbReference>
<evidence type="ECO:0000313" key="2">
    <source>
        <dbReference type="Proteomes" id="UP000244168"/>
    </source>
</evidence>
<sequence>MENVEPNKQVLIDIVKTRMPYGKYKGTLIADLPPYYLEWMASKGFSKDKLGMLLSTTFEIKTNGVGAILEQIKQHVAHMERGQGAK</sequence>
<gene>
    <name evidence="1" type="ORF">C8P68_105184</name>
</gene>
<dbReference type="InterPro" id="IPR024530">
    <property type="entry name" value="QSregVF_b"/>
</dbReference>
<organism evidence="1 2">
    <name type="scientific">Mucilaginibacter yixingensis</name>
    <dbReference type="NCBI Taxonomy" id="1295612"/>
    <lineage>
        <taxon>Bacteria</taxon>
        <taxon>Pseudomonadati</taxon>
        <taxon>Bacteroidota</taxon>
        <taxon>Sphingobacteriia</taxon>
        <taxon>Sphingobacteriales</taxon>
        <taxon>Sphingobacteriaceae</taxon>
        <taxon>Mucilaginibacter</taxon>
    </lineage>
</organism>
<dbReference type="AlphaFoldDB" id="A0A2T5J889"/>
<dbReference type="Proteomes" id="UP000244168">
    <property type="component" value="Unassembled WGS sequence"/>
</dbReference>
<proteinExistence type="predicted"/>
<dbReference type="EMBL" id="QAOQ01000005">
    <property type="protein sequence ID" value="PTQ95678.1"/>
    <property type="molecule type" value="Genomic_DNA"/>
</dbReference>
<reference evidence="1 2" key="1">
    <citation type="submission" date="2018-04" db="EMBL/GenBank/DDBJ databases">
        <title>Genomic Encyclopedia of Archaeal and Bacterial Type Strains, Phase II (KMG-II): from individual species to whole genera.</title>
        <authorList>
            <person name="Goeker M."/>
        </authorList>
    </citation>
    <scope>NUCLEOTIDE SEQUENCE [LARGE SCALE GENOMIC DNA]</scope>
    <source>
        <strain evidence="1 2">DSM 26809</strain>
    </source>
</reference>
<dbReference type="OrthoDB" id="9807855at2"/>
<accession>A0A2T5J889</accession>
<dbReference type="RefSeq" id="WP_107829177.1">
    <property type="nucleotide sequence ID" value="NZ_CP160205.1"/>
</dbReference>
<evidence type="ECO:0000313" key="1">
    <source>
        <dbReference type="EMBL" id="PTQ95678.1"/>
    </source>
</evidence>
<comment type="caution">
    <text evidence="1">The sequence shown here is derived from an EMBL/GenBank/DDBJ whole genome shotgun (WGS) entry which is preliminary data.</text>
</comment>
<evidence type="ECO:0008006" key="3">
    <source>
        <dbReference type="Google" id="ProtNLM"/>
    </source>
</evidence>
<keyword evidence="2" id="KW-1185">Reference proteome</keyword>
<name>A0A2T5J889_9SPHI</name>